<dbReference type="PANTHER" id="PTHR30461">
    <property type="entry name" value="DNA-INVERTASE FROM LAMBDOID PROPHAGE"/>
    <property type="match status" value="1"/>
</dbReference>
<comment type="similarity">
    <text evidence="1">Belongs to the site-specific recombinase resolvase family.</text>
</comment>
<evidence type="ECO:0000313" key="3">
    <source>
        <dbReference type="EMBL" id="MCI0756246.1"/>
    </source>
</evidence>
<dbReference type="RefSeq" id="WP_241793836.1">
    <property type="nucleotide sequence ID" value="NZ_JALBUU010000105.1"/>
</dbReference>
<dbReference type="Gene3D" id="3.40.50.1390">
    <property type="entry name" value="Resolvase, N-terminal catalytic domain"/>
    <property type="match status" value="1"/>
</dbReference>
<evidence type="ECO:0000256" key="1">
    <source>
        <dbReference type="ARBA" id="ARBA00009913"/>
    </source>
</evidence>
<evidence type="ECO:0000259" key="2">
    <source>
        <dbReference type="PROSITE" id="PS51736"/>
    </source>
</evidence>
<protein>
    <submittedName>
        <fullName evidence="3">Recombinase family protein</fullName>
    </submittedName>
</protein>
<dbReference type="SUPFAM" id="SSF53041">
    <property type="entry name" value="Resolvase-like"/>
    <property type="match status" value="1"/>
</dbReference>
<dbReference type="Pfam" id="PF00239">
    <property type="entry name" value="Resolvase"/>
    <property type="match status" value="1"/>
</dbReference>
<accession>A0ABS9WAB4</accession>
<keyword evidence="4" id="KW-1185">Reference proteome</keyword>
<comment type="caution">
    <text evidence="3">The sequence shown here is derived from an EMBL/GenBank/DDBJ whole genome shotgun (WGS) entry which is preliminary data.</text>
</comment>
<dbReference type="InterPro" id="IPR006119">
    <property type="entry name" value="Resolv_N"/>
</dbReference>
<dbReference type="CDD" id="cd03768">
    <property type="entry name" value="SR_ResInv"/>
    <property type="match status" value="1"/>
</dbReference>
<gene>
    <name evidence="3" type="ORF">MON41_21560</name>
</gene>
<dbReference type="PROSITE" id="PS51736">
    <property type="entry name" value="RECOMBINASES_3"/>
    <property type="match status" value="1"/>
</dbReference>
<feature type="domain" description="Resolvase/invertase-type recombinase catalytic" evidence="2">
    <location>
        <begin position="1"/>
        <end position="114"/>
    </location>
</feature>
<dbReference type="Proteomes" id="UP001201985">
    <property type="component" value="Unassembled WGS sequence"/>
</dbReference>
<dbReference type="SMART" id="SM00857">
    <property type="entry name" value="Resolvase"/>
    <property type="match status" value="1"/>
</dbReference>
<name>A0ABS9WAB4_9PROT</name>
<reference evidence="3 4" key="1">
    <citation type="submission" date="2022-03" db="EMBL/GenBank/DDBJ databases">
        <title>Complete genome analysis of Roseomonas KG 17.1 : a prolific producer of plant growth promoters.</title>
        <authorList>
            <person name="Saadouli I."/>
            <person name="Najjari A."/>
            <person name="Mosbah A."/>
            <person name="Ouzari H.I."/>
        </authorList>
    </citation>
    <scope>NUCLEOTIDE SEQUENCE [LARGE SCALE GENOMIC DNA]</scope>
    <source>
        <strain evidence="3 4">KG17-1</strain>
    </source>
</reference>
<organism evidence="3 4">
    <name type="scientific">Teichococcus vastitatis</name>
    <dbReference type="NCBI Taxonomy" id="2307076"/>
    <lineage>
        <taxon>Bacteria</taxon>
        <taxon>Pseudomonadati</taxon>
        <taxon>Pseudomonadota</taxon>
        <taxon>Alphaproteobacteria</taxon>
        <taxon>Acetobacterales</taxon>
        <taxon>Roseomonadaceae</taxon>
        <taxon>Roseomonas</taxon>
    </lineage>
</organism>
<dbReference type="InterPro" id="IPR050639">
    <property type="entry name" value="SSR_resolvase"/>
</dbReference>
<proteinExistence type="inferred from homology"/>
<sequence>MLVGYARTSTVDQKAGLEAQLRTLQAAGCERIFSERVSSVAQRPQLEHALRFLRDGDVLVVAKPDRLARGTGDLLRIVEDLERRGVALRVLSMSGQEIDTRSPTGRLMLTMLGA</sequence>
<dbReference type="PANTHER" id="PTHR30461:SF26">
    <property type="entry name" value="RESOLVASE HOMOLOG YNEB"/>
    <property type="match status" value="1"/>
</dbReference>
<dbReference type="EMBL" id="JALBUU010000105">
    <property type="protein sequence ID" value="MCI0756246.1"/>
    <property type="molecule type" value="Genomic_DNA"/>
</dbReference>
<feature type="non-terminal residue" evidence="3">
    <location>
        <position position="114"/>
    </location>
</feature>
<evidence type="ECO:0000313" key="4">
    <source>
        <dbReference type="Proteomes" id="UP001201985"/>
    </source>
</evidence>
<dbReference type="InterPro" id="IPR036162">
    <property type="entry name" value="Resolvase-like_N_sf"/>
</dbReference>